<keyword evidence="2" id="KW-1185">Reference proteome</keyword>
<evidence type="ECO:0000313" key="1">
    <source>
        <dbReference type="EMBL" id="MED6197348.1"/>
    </source>
</evidence>
<accession>A0ABU6XKR4</accession>
<comment type="caution">
    <text evidence="1">The sequence shown here is derived from an EMBL/GenBank/DDBJ whole genome shotgun (WGS) entry which is preliminary data.</text>
</comment>
<gene>
    <name evidence="1" type="ORF">PIB30_055716</name>
</gene>
<dbReference type="Proteomes" id="UP001341840">
    <property type="component" value="Unassembled WGS sequence"/>
</dbReference>
<protein>
    <submittedName>
        <fullName evidence="1">Uncharacterized protein</fullName>
    </submittedName>
</protein>
<name>A0ABU6XKR4_9FABA</name>
<proteinExistence type="predicted"/>
<evidence type="ECO:0000313" key="2">
    <source>
        <dbReference type="Proteomes" id="UP001341840"/>
    </source>
</evidence>
<reference evidence="1 2" key="1">
    <citation type="journal article" date="2023" name="Plants (Basel)">
        <title>Bridging the Gap: Combining Genomics and Transcriptomics Approaches to Understand Stylosanthes scabra, an Orphan Legume from the Brazilian Caatinga.</title>
        <authorList>
            <person name="Ferreira-Neto J.R.C."/>
            <person name="da Silva M.D."/>
            <person name="Binneck E."/>
            <person name="de Melo N.F."/>
            <person name="da Silva R.H."/>
            <person name="de Melo A.L.T.M."/>
            <person name="Pandolfi V."/>
            <person name="Bustamante F.O."/>
            <person name="Brasileiro-Vidal A.C."/>
            <person name="Benko-Iseppon A.M."/>
        </authorList>
    </citation>
    <scope>NUCLEOTIDE SEQUENCE [LARGE SCALE GENOMIC DNA]</scope>
    <source>
        <tissue evidence="1">Leaves</tissue>
    </source>
</reference>
<dbReference type="EMBL" id="JASCZI010211886">
    <property type="protein sequence ID" value="MED6197348.1"/>
    <property type="molecule type" value="Genomic_DNA"/>
</dbReference>
<sequence length="63" mass="7184">MALMRFRRLNQISKFLPPFLTTGDCYQQSGKALNLEGLSAMPTLSAQKLTTNGIQVREFHEQR</sequence>
<organism evidence="1 2">
    <name type="scientific">Stylosanthes scabra</name>
    <dbReference type="NCBI Taxonomy" id="79078"/>
    <lineage>
        <taxon>Eukaryota</taxon>
        <taxon>Viridiplantae</taxon>
        <taxon>Streptophyta</taxon>
        <taxon>Embryophyta</taxon>
        <taxon>Tracheophyta</taxon>
        <taxon>Spermatophyta</taxon>
        <taxon>Magnoliopsida</taxon>
        <taxon>eudicotyledons</taxon>
        <taxon>Gunneridae</taxon>
        <taxon>Pentapetalae</taxon>
        <taxon>rosids</taxon>
        <taxon>fabids</taxon>
        <taxon>Fabales</taxon>
        <taxon>Fabaceae</taxon>
        <taxon>Papilionoideae</taxon>
        <taxon>50 kb inversion clade</taxon>
        <taxon>dalbergioids sensu lato</taxon>
        <taxon>Dalbergieae</taxon>
        <taxon>Pterocarpus clade</taxon>
        <taxon>Stylosanthes</taxon>
    </lineage>
</organism>